<dbReference type="RefSeq" id="WP_160181790.1">
    <property type="nucleotide sequence ID" value="NZ_CP047656.1"/>
</dbReference>
<dbReference type="AlphaFoldDB" id="A0A857JPE6"/>
<keyword evidence="2" id="KW-1185">Reference proteome</keyword>
<dbReference type="KEGG" id="pmes:FX988_03986"/>
<dbReference type="EMBL" id="CP047656">
    <property type="protein sequence ID" value="QHJ13713.1"/>
    <property type="molecule type" value="Genomic_DNA"/>
</dbReference>
<protein>
    <recommendedName>
        <fullName evidence="3">STAS/SEC14 domain-containing protein</fullName>
    </recommendedName>
</protein>
<sequence length="136" mass="15009">MSRFPTHGSVELDVEENILLVEGCGPWNLESVVESETQMAPLLEILSASPWGALVVLHGDPIYVPDAAAVLSKAICEQKSLGRVATALVVDESNTPEFSKRHLGEIFDSAGENYRFFPNKEQAKWWLIQQIIQATS</sequence>
<evidence type="ECO:0000313" key="1">
    <source>
        <dbReference type="EMBL" id="QHJ13713.1"/>
    </source>
</evidence>
<dbReference type="Proteomes" id="UP000464524">
    <property type="component" value="Chromosome"/>
</dbReference>
<organism evidence="1 2">
    <name type="scientific">Paraglaciecola mesophila</name>
    <dbReference type="NCBI Taxonomy" id="197222"/>
    <lineage>
        <taxon>Bacteria</taxon>
        <taxon>Pseudomonadati</taxon>
        <taxon>Pseudomonadota</taxon>
        <taxon>Gammaproteobacteria</taxon>
        <taxon>Alteromonadales</taxon>
        <taxon>Alteromonadaceae</taxon>
        <taxon>Paraglaciecola</taxon>
    </lineage>
</organism>
<reference evidence="1 2" key="1">
    <citation type="submission" date="2019-12" db="EMBL/GenBank/DDBJ databases">
        <title>Genome sequencing and assembly of endphytes of Porphyra tenera.</title>
        <authorList>
            <person name="Park J.M."/>
            <person name="Shin R."/>
            <person name="Jo S.H."/>
        </authorList>
    </citation>
    <scope>NUCLEOTIDE SEQUENCE [LARGE SCALE GENOMIC DNA]</scope>
    <source>
        <strain evidence="1 2">GPM4</strain>
    </source>
</reference>
<accession>A0A857JPE6</accession>
<gene>
    <name evidence="1" type="ORF">FX988_03986</name>
</gene>
<proteinExistence type="predicted"/>
<name>A0A857JPE6_9ALTE</name>
<evidence type="ECO:0000313" key="2">
    <source>
        <dbReference type="Proteomes" id="UP000464524"/>
    </source>
</evidence>
<dbReference type="OrthoDB" id="6335299at2"/>
<evidence type="ECO:0008006" key="3">
    <source>
        <dbReference type="Google" id="ProtNLM"/>
    </source>
</evidence>